<dbReference type="AlphaFoldDB" id="A0ABD1YW31"/>
<evidence type="ECO:0000313" key="2">
    <source>
        <dbReference type="Proteomes" id="UP001605036"/>
    </source>
</evidence>
<evidence type="ECO:0000313" key="1">
    <source>
        <dbReference type="EMBL" id="KAL2634619.1"/>
    </source>
</evidence>
<name>A0ABD1YW31_9MARC</name>
<comment type="caution">
    <text evidence="1">The sequence shown here is derived from an EMBL/GenBank/DDBJ whole genome shotgun (WGS) entry which is preliminary data.</text>
</comment>
<reference evidence="1 2" key="1">
    <citation type="submission" date="2024-09" db="EMBL/GenBank/DDBJ databases">
        <title>Chromosome-scale assembly of Riccia fluitans.</title>
        <authorList>
            <person name="Paukszto L."/>
            <person name="Sawicki J."/>
            <person name="Karawczyk K."/>
            <person name="Piernik-Szablinska J."/>
            <person name="Szczecinska M."/>
            <person name="Mazdziarz M."/>
        </authorList>
    </citation>
    <scope>NUCLEOTIDE SEQUENCE [LARGE SCALE GENOMIC DNA]</scope>
    <source>
        <strain evidence="1">Rf_01</strain>
        <tissue evidence="1">Aerial parts of the thallus</tissue>
    </source>
</reference>
<gene>
    <name evidence="1" type="ORF">R1flu_006098</name>
</gene>
<keyword evidence="2" id="KW-1185">Reference proteome</keyword>
<dbReference type="Proteomes" id="UP001605036">
    <property type="component" value="Unassembled WGS sequence"/>
</dbReference>
<protein>
    <recommendedName>
        <fullName evidence="3">Transposase</fullName>
    </recommendedName>
</protein>
<accession>A0ABD1YW31</accession>
<sequence>MRIAHGEVGSVVFTEEVWDQFNAVKASLSGYEQRDIFSMDETGLFFKPKPNRKLANASVAGEKKDKTRVTVASTANMDGGFKFPPLIILKSLMPRAFGRRSIKTLENLGIH</sequence>
<organism evidence="1 2">
    <name type="scientific">Riccia fluitans</name>
    <dbReference type="NCBI Taxonomy" id="41844"/>
    <lineage>
        <taxon>Eukaryota</taxon>
        <taxon>Viridiplantae</taxon>
        <taxon>Streptophyta</taxon>
        <taxon>Embryophyta</taxon>
        <taxon>Marchantiophyta</taxon>
        <taxon>Marchantiopsida</taxon>
        <taxon>Marchantiidae</taxon>
        <taxon>Marchantiales</taxon>
        <taxon>Ricciaceae</taxon>
        <taxon>Riccia</taxon>
    </lineage>
</organism>
<evidence type="ECO:0008006" key="3">
    <source>
        <dbReference type="Google" id="ProtNLM"/>
    </source>
</evidence>
<proteinExistence type="predicted"/>
<dbReference type="EMBL" id="JBHFFA010000003">
    <property type="protein sequence ID" value="KAL2634619.1"/>
    <property type="molecule type" value="Genomic_DNA"/>
</dbReference>